<dbReference type="Pfam" id="PF05987">
    <property type="entry name" value="DUF898"/>
    <property type="match status" value="1"/>
</dbReference>
<organism evidence="2 3">
    <name type="scientific">Chitiniphilus purpureus</name>
    <dbReference type="NCBI Taxonomy" id="2981137"/>
    <lineage>
        <taxon>Bacteria</taxon>
        <taxon>Pseudomonadati</taxon>
        <taxon>Pseudomonadota</taxon>
        <taxon>Betaproteobacteria</taxon>
        <taxon>Neisseriales</taxon>
        <taxon>Chitinibacteraceae</taxon>
        <taxon>Chitiniphilus</taxon>
    </lineage>
</organism>
<feature type="transmembrane region" description="Helical" evidence="1">
    <location>
        <begin position="29"/>
        <end position="49"/>
    </location>
</feature>
<feature type="transmembrane region" description="Helical" evidence="1">
    <location>
        <begin position="302"/>
        <end position="321"/>
    </location>
</feature>
<feature type="transmembrane region" description="Helical" evidence="1">
    <location>
        <begin position="146"/>
        <end position="167"/>
    </location>
</feature>
<reference evidence="2" key="1">
    <citation type="submission" date="2022-10" db="EMBL/GenBank/DDBJ databases">
        <title>Chitiniphilus purpureus sp. nov., a novel chitin-degrading bacterium isolated from crawfish pond sediment.</title>
        <authorList>
            <person name="Li K."/>
        </authorList>
    </citation>
    <scope>NUCLEOTIDE SEQUENCE</scope>
    <source>
        <strain evidence="2">CD1</strain>
    </source>
</reference>
<proteinExistence type="predicted"/>
<feature type="transmembrane region" description="Helical" evidence="1">
    <location>
        <begin position="196"/>
        <end position="229"/>
    </location>
</feature>
<evidence type="ECO:0000256" key="1">
    <source>
        <dbReference type="SAM" id="Phobius"/>
    </source>
</evidence>
<keyword evidence="1" id="KW-0812">Transmembrane</keyword>
<sequence length="364" mass="40229">MHSHAGLANHAPTPNRWPLRFHGRGGEYFRIWIVNLVLSVLTLGIYSAWAKVRRLKYFYGSTELAGSTFDYTAQPMAILKGRLLMIALLAPLYLLSMVHPVAPLVLAATVWLAMPWIVVRSLSFNLRHTRYRNVAFGFNGRIGDAYLYFLALPLLLIPTLGLAWPFVQHQQRRFITDNVRFGTQQFAMRPAVGAYYMVYLISLLSSIGLVVILGLLVGLAGLAFGLSGIDYASFQKSPSQYGFAMAGLAAMYLLMIGSLAVLGQCTRMMILNTAWNHTEVADCRFESKISLPGYAWALIKHMPLFVLTLGLAAPWVTIALARYRIEHMAVLAPDDLSGFEADRQQAASATGSEAGDLLDVDLAL</sequence>
<keyword evidence="1" id="KW-1133">Transmembrane helix</keyword>
<feature type="transmembrane region" description="Helical" evidence="1">
    <location>
        <begin position="83"/>
        <end position="102"/>
    </location>
</feature>
<accession>A0ABY6DM71</accession>
<dbReference type="RefSeq" id="WP_263123496.1">
    <property type="nucleotide sequence ID" value="NZ_CP106753.1"/>
</dbReference>
<evidence type="ECO:0000313" key="2">
    <source>
        <dbReference type="EMBL" id="UXY14196.1"/>
    </source>
</evidence>
<feature type="transmembrane region" description="Helical" evidence="1">
    <location>
        <begin position="241"/>
        <end position="262"/>
    </location>
</feature>
<keyword evidence="3" id="KW-1185">Reference proteome</keyword>
<feature type="transmembrane region" description="Helical" evidence="1">
    <location>
        <begin position="108"/>
        <end position="126"/>
    </location>
</feature>
<keyword evidence="1" id="KW-0472">Membrane</keyword>
<dbReference type="Proteomes" id="UP001061302">
    <property type="component" value="Chromosome"/>
</dbReference>
<dbReference type="InterPro" id="IPR010295">
    <property type="entry name" value="DUF898"/>
</dbReference>
<evidence type="ECO:0000313" key="3">
    <source>
        <dbReference type="Proteomes" id="UP001061302"/>
    </source>
</evidence>
<protein>
    <submittedName>
        <fullName evidence="2">YjgN family protein</fullName>
    </submittedName>
</protein>
<name>A0ABY6DM71_9NEIS</name>
<gene>
    <name evidence="2" type="ORF">N8I74_12805</name>
</gene>
<dbReference type="EMBL" id="CP106753">
    <property type="protein sequence ID" value="UXY14196.1"/>
    <property type="molecule type" value="Genomic_DNA"/>
</dbReference>